<gene>
    <name evidence="2" type="ORF">OsJ_14763</name>
</gene>
<feature type="compositionally biased region" description="Basic and acidic residues" evidence="1">
    <location>
        <begin position="10"/>
        <end position="26"/>
    </location>
</feature>
<evidence type="ECO:0000313" key="2">
    <source>
        <dbReference type="EMBL" id="EEE60978.1"/>
    </source>
</evidence>
<reference evidence="2" key="2">
    <citation type="submission" date="2008-12" db="EMBL/GenBank/DDBJ databases">
        <title>Improved gene annotation of the rice (Oryza sativa) genomes.</title>
        <authorList>
            <person name="Wang J."/>
            <person name="Li R."/>
            <person name="Fan W."/>
            <person name="Huang Q."/>
            <person name="Zhang J."/>
            <person name="Zhou Y."/>
            <person name="Hu Y."/>
            <person name="Zi S."/>
            <person name="Li J."/>
            <person name="Ni P."/>
            <person name="Zheng H."/>
            <person name="Zhang Y."/>
            <person name="Zhao M."/>
            <person name="Hao Q."/>
            <person name="McDermott J."/>
            <person name="Samudrala R."/>
            <person name="Kristiansen K."/>
            <person name="Wong G.K.-S."/>
        </authorList>
    </citation>
    <scope>NUCLEOTIDE SEQUENCE</scope>
</reference>
<accession>A0A8J8XQB2</accession>
<dbReference type="Proteomes" id="UP000007752">
    <property type="component" value="Chromosome 4"/>
</dbReference>
<organism evidence="2">
    <name type="scientific">Oryza sativa subsp. japonica</name>
    <name type="common">Rice</name>
    <dbReference type="NCBI Taxonomy" id="39947"/>
    <lineage>
        <taxon>Eukaryota</taxon>
        <taxon>Viridiplantae</taxon>
        <taxon>Streptophyta</taxon>
        <taxon>Embryophyta</taxon>
        <taxon>Tracheophyta</taxon>
        <taxon>Spermatophyta</taxon>
        <taxon>Magnoliopsida</taxon>
        <taxon>Liliopsida</taxon>
        <taxon>Poales</taxon>
        <taxon>Poaceae</taxon>
        <taxon>BOP clade</taxon>
        <taxon>Oryzoideae</taxon>
        <taxon>Oryzeae</taxon>
        <taxon>Oryzinae</taxon>
        <taxon>Oryza</taxon>
        <taxon>Oryza sativa</taxon>
    </lineage>
</organism>
<dbReference type="AlphaFoldDB" id="A0A8J8XQB2"/>
<evidence type="ECO:0000256" key="1">
    <source>
        <dbReference type="SAM" id="MobiDB-lite"/>
    </source>
</evidence>
<sequence>MNWYTGTTTARDEAPPPVEERDERSSRRWGRWPLPSSTKTRSDAWCGKKDSPQLWPLHFIPSQPDKLVHDAFSILADLLLLLVLQDTLYHAIVDAFLLLIVAHQGFHEALLDLN</sequence>
<feature type="region of interest" description="Disordered" evidence="1">
    <location>
        <begin position="1"/>
        <end position="45"/>
    </location>
</feature>
<name>A0A8J8XQB2_ORYSJ</name>
<dbReference type="EMBL" id="CM000141">
    <property type="protein sequence ID" value="EEE60978.1"/>
    <property type="molecule type" value="Genomic_DNA"/>
</dbReference>
<reference evidence="2" key="1">
    <citation type="journal article" date="2005" name="PLoS Biol.">
        <title>The genomes of Oryza sativa: a history of duplications.</title>
        <authorList>
            <person name="Yu J."/>
            <person name="Wang J."/>
            <person name="Lin W."/>
            <person name="Li S."/>
            <person name="Li H."/>
            <person name="Zhou J."/>
            <person name="Ni P."/>
            <person name="Dong W."/>
            <person name="Hu S."/>
            <person name="Zeng C."/>
            <person name="Zhang J."/>
            <person name="Zhang Y."/>
            <person name="Li R."/>
            <person name="Xu Z."/>
            <person name="Li S."/>
            <person name="Li X."/>
            <person name="Zheng H."/>
            <person name="Cong L."/>
            <person name="Lin L."/>
            <person name="Yin J."/>
            <person name="Geng J."/>
            <person name="Li G."/>
            <person name="Shi J."/>
            <person name="Liu J."/>
            <person name="Lv H."/>
            <person name="Li J."/>
            <person name="Wang J."/>
            <person name="Deng Y."/>
            <person name="Ran L."/>
            <person name="Shi X."/>
            <person name="Wang X."/>
            <person name="Wu Q."/>
            <person name="Li C."/>
            <person name="Ren X."/>
            <person name="Wang J."/>
            <person name="Wang X."/>
            <person name="Li D."/>
            <person name="Liu D."/>
            <person name="Zhang X."/>
            <person name="Ji Z."/>
            <person name="Zhao W."/>
            <person name="Sun Y."/>
            <person name="Zhang Z."/>
            <person name="Bao J."/>
            <person name="Han Y."/>
            <person name="Dong L."/>
            <person name="Ji J."/>
            <person name="Chen P."/>
            <person name="Wu S."/>
            <person name="Liu J."/>
            <person name="Xiao Y."/>
            <person name="Bu D."/>
            <person name="Tan J."/>
            <person name="Yang L."/>
            <person name="Ye C."/>
            <person name="Zhang J."/>
            <person name="Xu J."/>
            <person name="Zhou Y."/>
            <person name="Yu Y."/>
            <person name="Zhang B."/>
            <person name="Zhuang S."/>
            <person name="Wei H."/>
            <person name="Liu B."/>
            <person name="Lei M."/>
            <person name="Yu H."/>
            <person name="Li Y."/>
            <person name="Xu H."/>
            <person name="Wei S."/>
            <person name="He X."/>
            <person name="Fang L."/>
            <person name="Zhang Z."/>
            <person name="Zhang Y."/>
            <person name="Huang X."/>
            <person name="Su Z."/>
            <person name="Tong W."/>
            <person name="Li J."/>
            <person name="Tong Z."/>
            <person name="Li S."/>
            <person name="Ye J."/>
            <person name="Wang L."/>
            <person name="Fang L."/>
            <person name="Lei T."/>
            <person name="Chen C."/>
            <person name="Chen H."/>
            <person name="Xu Z."/>
            <person name="Li H."/>
            <person name="Huang H."/>
            <person name="Zhang F."/>
            <person name="Xu H."/>
            <person name="Li N."/>
            <person name="Zhao C."/>
            <person name="Li S."/>
            <person name="Dong L."/>
            <person name="Huang Y."/>
            <person name="Li L."/>
            <person name="Xi Y."/>
            <person name="Qi Q."/>
            <person name="Li W."/>
            <person name="Zhang B."/>
            <person name="Hu W."/>
            <person name="Zhang Y."/>
            <person name="Tian X."/>
            <person name="Jiao Y."/>
            <person name="Liang X."/>
            <person name="Jin J."/>
            <person name="Gao L."/>
            <person name="Zheng W."/>
            <person name="Hao B."/>
            <person name="Liu S."/>
            <person name="Wang W."/>
            <person name="Yuan L."/>
            <person name="Cao M."/>
            <person name="McDermott J."/>
            <person name="Samudrala R."/>
            <person name="Wang J."/>
            <person name="Wong G.K."/>
            <person name="Yang H."/>
        </authorList>
    </citation>
    <scope>NUCLEOTIDE SEQUENCE [LARGE SCALE GENOMIC DNA]</scope>
</reference>
<protein>
    <submittedName>
        <fullName evidence="2">Uncharacterized protein</fullName>
    </submittedName>
</protein>
<proteinExistence type="predicted"/>